<evidence type="ECO:0000313" key="6">
    <source>
        <dbReference type="EMBL" id="ORA04712.1"/>
    </source>
</evidence>
<dbReference type="Gene3D" id="1.10.357.10">
    <property type="entry name" value="Tetracycline Repressor, domain 2"/>
    <property type="match status" value="1"/>
</dbReference>
<keyword evidence="3" id="KW-0804">Transcription</keyword>
<comment type="caution">
    <text evidence="6">The sequence shown here is derived from an EMBL/GenBank/DDBJ whole genome shotgun (WGS) entry which is preliminary data.</text>
</comment>
<evidence type="ECO:0000256" key="4">
    <source>
        <dbReference type="PROSITE-ProRule" id="PRU00335"/>
    </source>
</evidence>
<evidence type="ECO:0000256" key="2">
    <source>
        <dbReference type="ARBA" id="ARBA00023125"/>
    </source>
</evidence>
<keyword evidence="7" id="KW-1185">Reference proteome</keyword>
<dbReference type="STRING" id="564198.BST17_13535"/>
<sequence>MGRTQQERRAETTARLLDASIETIIEIGYARTSAAIIARRAGLSVGALFRHYPTMGDFMAATAGEVLRRQLEAFGKRVAEIPAAEPALPAVLVVLRDITAGATNAVLYELMIAARTDEKLCGTLRDALTEYRAKIFEAAGAAPPTAGLPAETRAALTALLTNTFDGAAILRPVLPDPQFEDRKLAVLAEMLERY</sequence>
<dbReference type="Proteomes" id="UP000192366">
    <property type="component" value="Unassembled WGS sequence"/>
</dbReference>
<dbReference type="GO" id="GO:0003700">
    <property type="term" value="F:DNA-binding transcription factor activity"/>
    <property type="evidence" value="ECO:0007669"/>
    <property type="project" value="TreeGrafter"/>
</dbReference>
<dbReference type="PROSITE" id="PS50977">
    <property type="entry name" value="HTH_TETR_2"/>
    <property type="match status" value="1"/>
</dbReference>
<evidence type="ECO:0000256" key="1">
    <source>
        <dbReference type="ARBA" id="ARBA00023015"/>
    </source>
</evidence>
<dbReference type="RefSeq" id="WP_083058616.1">
    <property type="nucleotide sequence ID" value="NZ_JACKVM010000016.1"/>
</dbReference>
<dbReference type="PANTHER" id="PTHR30055">
    <property type="entry name" value="HTH-TYPE TRANSCRIPTIONAL REGULATOR RUTR"/>
    <property type="match status" value="1"/>
</dbReference>
<dbReference type="InterPro" id="IPR009057">
    <property type="entry name" value="Homeodomain-like_sf"/>
</dbReference>
<dbReference type="SUPFAM" id="SSF46689">
    <property type="entry name" value="Homeodomain-like"/>
    <property type="match status" value="1"/>
</dbReference>
<keyword evidence="1" id="KW-0805">Transcription regulation</keyword>
<dbReference type="OrthoDB" id="4539007at2"/>
<protein>
    <submittedName>
        <fullName evidence="6">TetR family transcriptional regulator</fullName>
    </submittedName>
</protein>
<evidence type="ECO:0000256" key="3">
    <source>
        <dbReference type="ARBA" id="ARBA00023163"/>
    </source>
</evidence>
<name>A0A1W9YXN8_MYCBA</name>
<dbReference type="EMBL" id="MVHJ01000009">
    <property type="protein sequence ID" value="ORA04712.1"/>
    <property type="molecule type" value="Genomic_DNA"/>
</dbReference>
<dbReference type="PANTHER" id="PTHR30055:SF234">
    <property type="entry name" value="HTH-TYPE TRANSCRIPTIONAL REGULATOR BETI"/>
    <property type="match status" value="1"/>
</dbReference>
<organism evidence="6 7">
    <name type="scientific">Mycolicibacterium bacteremicum</name>
    <name type="common">Mycobacterium bacteremicum</name>
    <dbReference type="NCBI Taxonomy" id="564198"/>
    <lineage>
        <taxon>Bacteria</taxon>
        <taxon>Bacillati</taxon>
        <taxon>Actinomycetota</taxon>
        <taxon>Actinomycetes</taxon>
        <taxon>Mycobacteriales</taxon>
        <taxon>Mycobacteriaceae</taxon>
        <taxon>Mycolicibacterium</taxon>
    </lineage>
</organism>
<accession>A0A1W9YXN8</accession>
<dbReference type="InterPro" id="IPR001647">
    <property type="entry name" value="HTH_TetR"/>
</dbReference>
<feature type="DNA-binding region" description="H-T-H motif" evidence="4">
    <location>
        <begin position="33"/>
        <end position="52"/>
    </location>
</feature>
<proteinExistence type="predicted"/>
<keyword evidence="2 4" id="KW-0238">DNA-binding</keyword>
<dbReference type="PRINTS" id="PR00455">
    <property type="entry name" value="HTHTETR"/>
</dbReference>
<reference evidence="6 7" key="1">
    <citation type="submission" date="2017-02" db="EMBL/GenBank/DDBJ databases">
        <title>The new phylogeny of genus Mycobacterium.</title>
        <authorList>
            <person name="Tortoli E."/>
            <person name="Trovato A."/>
            <person name="Cirillo D.M."/>
        </authorList>
    </citation>
    <scope>NUCLEOTIDE SEQUENCE [LARGE SCALE GENOMIC DNA]</scope>
    <source>
        <strain evidence="6 7">DSM 45578</strain>
    </source>
</reference>
<dbReference type="SUPFAM" id="SSF48498">
    <property type="entry name" value="Tetracyclin repressor-like, C-terminal domain"/>
    <property type="match status" value="1"/>
</dbReference>
<dbReference type="GO" id="GO:0000976">
    <property type="term" value="F:transcription cis-regulatory region binding"/>
    <property type="evidence" value="ECO:0007669"/>
    <property type="project" value="TreeGrafter"/>
</dbReference>
<dbReference type="AlphaFoldDB" id="A0A1W9YXN8"/>
<dbReference type="InterPro" id="IPR036271">
    <property type="entry name" value="Tet_transcr_reg_TetR-rel_C_sf"/>
</dbReference>
<dbReference type="InterPro" id="IPR050109">
    <property type="entry name" value="HTH-type_TetR-like_transc_reg"/>
</dbReference>
<evidence type="ECO:0000259" key="5">
    <source>
        <dbReference type="PROSITE" id="PS50977"/>
    </source>
</evidence>
<feature type="domain" description="HTH tetR-type" evidence="5">
    <location>
        <begin position="10"/>
        <end position="70"/>
    </location>
</feature>
<evidence type="ECO:0000313" key="7">
    <source>
        <dbReference type="Proteomes" id="UP000192366"/>
    </source>
</evidence>
<dbReference type="Pfam" id="PF00440">
    <property type="entry name" value="TetR_N"/>
    <property type="match status" value="1"/>
</dbReference>
<gene>
    <name evidence="6" type="ORF">BST17_13535</name>
</gene>